<feature type="transmembrane region" description="Helical" evidence="1">
    <location>
        <begin position="42"/>
        <end position="64"/>
    </location>
</feature>
<evidence type="ECO:0000313" key="2">
    <source>
        <dbReference type="EMBL" id="GAA3996524.1"/>
    </source>
</evidence>
<keyword evidence="1" id="KW-0812">Transmembrane</keyword>
<organism evidence="2 3">
    <name type="scientific">Allokutzneria multivorans</name>
    <dbReference type="NCBI Taxonomy" id="1142134"/>
    <lineage>
        <taxon>Bacteria</taxon>
        <taxon>Bacillati</taxon>
        <taxon>Actinomycetota</taxon>
        <taxon>Actinomycetes</taxon>
        <taxon>Pseudonocardiales</taxon>
        <taxon>Pseudonocardiaceae</taxon>
        <taxon>Allokutzneria</taxon>
    </lineage>
</organism>
<keyword evidence="1" id="KW-0472">Membrane</keyword>
<dbReference type="RefSeq" id="WP_344872135.1">
    <property type="nucleotide sequence ID" value="NZ_BAABAL010000005.1"/>
</dbReference>
<comment type="caution">
    <text evidence="2">The sequence shown here is derived from an EMBL/GenBank/DDBJ whole genome shotgun (WGS) entry which is preliminary data.</text>
</comment>
<proteinExistence type="predicted"/>
<evidence type="ECO:0000256" key="1">
    <source>
        <dbReference type="SAM" id="Phobius"/>
    </source>
</evidence>
<dbReference type="Proteomes" id="UP001501747">
    <property type="component" value="Unassembled WGS sequence"/>
</dbReference>
<reference evidence="3" key="1">
    <citation type="journal article" date="2019" name="Int. J. Syst. Evol. Microbiol.">
        <title>The Global Catalogue of Microorganisms (GCM) 10K type strain sequencing project: providing services to taxonomists for standard genome sequencing and annotation.</title>
        <authorList>
            <consortium name="The Broad Institute Genomics Platform"/>
            <consortium name="The Broad Institute Genome Sequencing Center for Infectious Disease"/>
            <person name="Wu L."/>
            <person name="Ma J."/>
        </authorList>
    </citation>
    <scope>NUCLEOTIDE SEQUENCE [LARGE SCALE GENOMIC DNA]</scope>
    <source>
        <strain evidence="3">JCM 17342</strain>
    </source>
</reference>
<sequence length="230" mass="24212">MSLDDELRRMFQDERIDLAPTPVAERAIVAGARRRRRNRRGLAVGAGALVAVFGVVGGMAASGFGHVEKTPAAQPSTTTAKQPLPTVLGPNGLGPLQLGMTRKQVHDTGLVSQDVLDQQQAAEHRCTTHELLDSSGASFGTVVLSRSAGLAEVLPRNAPRTPEGLRAGMTVEQAGNLYSELRKVVLSAGSGSAQTPVPGNSRAVFTVDFNNSKVTAISLRFNDNDEDCSG</sequence>
<protein>
    <submittedName>
        <fullName evidence="2">Uncharacterized protein</fullName>
    </submittedName>
</protein>
<keyword evidence="1" id="KW-1133">Transmembrane helix</keyword>
<keyword evidence="3" id="KW-1185">Reference proteome</keyword>
<accession>A0ABP7REZ7</accession>
<dbReference type="EMBL" id="BAABAL010000005">
    <property type="protein sequence ID" value="GAA3996524.1"/>
    <property type="molecule type" value="Genomic_DNA"/>
</dbReference>
<name>A0ABP7REZ7_9PSEU</name>
<evidence type="ECO:0000313" key="3">
    <source>
        <dbReference type="Proteomes" id="UP001501747"/>
    </source>
</evidence>
<gene>
    <name evidence="2" type="ORF">GCM10022247_15600</name>
</gene>